<evidence type="ECO:0000259" key="1">
    <source>
        <dbReference type="Pfam" id="PF00288"/>
    </source>
</evidence>
<dbReference type="AlphaFoldDB" id="X1P9K3"/>
<accession>X1P9K3</accession>
<dbReference type="EMBL" id="BARV01043008">
    <property type="protein sequence ID" value="GAI52967.1"/>
    <property type="molecule type" value="Genomic_DNA"/>
</dbReference>
<protein>
    <recommendedName>
        <fullName evidence="1">GHMP kinase N-terminal domain-containing protein</fullName>
    </recommendedName>
</protein>
<sequence length="116" mass="12958">GMGTSSAFTVALLNTLHSLQGEKATKMQLAVEAIHVEQDMIKENVGSQDQAAAAFGGFNRIDFTVDNIRVTPIKSNRIKELEQYLMLFLTGFSRTASQIAKEQIDRTKDNKPFLYF</sequence>
<reference evidence="2" key="1">
    <citation type="journal article" date="2014" name="Front. Microbiol.">
        <title>High frequency of phylogenetically diverse reductive dehalogenase-homologous genes in deep subseafloor sedimentary metagenomes.</title>
        <authorList>
            <person name="Kawai M."/>
            <person name="Futagami T."/>
            <person name="Toyoda A."/>
            <person name="Takaki Y."/>
            <person name="Nishi S."/>
            <person name="Hori S."/>
            <person name="Arai W."/>
            <person name="Tsubouchi T."/>
            <person name="Morono Y."/>
            <person name="Uchiyama I."/>
            <person name="Ito T."/>
            <person name="Fujiyama A."/>
            <person name="Inagaki F."/>
            <person name="Takami H."/>
        </authorList>
    </citation>
    <scope>NUCLEOTIDE SEQUENCE</scope>
    <source>
        <strain evidence="2">Expedition CK06-06</strain>
    </source>
</reference>
<dbReference type="Pfam" id="PF00288">
    <property type="entry name" value="GHMP_kinases_N"/>
    <property type="match status" value="1"/>
</dbReference>
<dbReference type="Gene3D" id="3.30.230.120">
    <property type="match status" value="1"/>
</dbReference>
<feature type="non-terminal residue" evidence="2">
    <location>
        <position position="1"/>
    </location>
</feature>
<dbReference type="GO" id="GO:0005524">
    <property type="term" value="F:ATP binding"/>
    <property type="evidence" value="ECO:0007669"/>
    <property type="project" value="InterPro"/>
</dbReference>
<comment type="caution">
    <text evidence="2">The sequence shown here is derived from an EMBL/GenBank/DDBJ whole genome shotgun (WGS) entry which is preliminary data.</text>
</comment>
<feature type="domain" description="GHMP kinase N-terminal" evidence="1">
    <location>
        <begin position="1"/>
        <end position="57"/>
    </location>
</feature>
<name>X1P9K3_9ZZZZ</name>
<organism evidence="2">
    <name type="scientific">marine sediment metagenome</name>
    <dbReference type="NCBI Taxonomy" id="412755"/>
    <lineage>
        <taxon>unclassified sequences</taxon>
        <taxon>metagenomes</taxon>
        <taxon>ecological metagenomes</taxon>
    </lineage>
</organism>
<dbReference type="InterPro" id="IPR020568">
    <property type="entry name" value="Ribosomal_Su5_D2-typ_SF"/>
</dbReference>
<dbReference type="InterPro" id="IPR006204">
    <property type="entry name" value="GHMP_kinase_N_dom"/>
</dbReference>
<gene>
    <name evidence="2" type="ORF">S06H3_64405</name>
</gene>
<evidence type="ECO:0000313" key="2">
    <source>
        <dbReference type="EMBL" id="GAI52967.1"/>
    </source>
</evidence>
<proteinExistence type="predicted"/>
<dbReference type="SUPFAM" id="SSF54211">
    <property type="entry name" value="Ribosomal protein S5 domain 2-like"/>
    <property type="match status" value="1"/>
</dbReference>